<dbReference type="EMBL" id="CAMGYJ010000007">
    <property type="protein sequence ID" value="CAI0445416.1"/>
    <property type="molecule type" value="Genomic_DNA"/>
</dbReference>
<sequence>MLVPAVSEVGIPRKISFLTPTATCVRRPSPRLVVGRPPAVTFLPYSSSGSPPRPSTPPWALLDYSFMGLEPTTAQ</sequence>
<keyword evidence="2" id="KW-1185">Reference proteome</keyword>
<reference evidence="1" key="1">
    <citation type="submission" date="2022-08" db="EMBL/GenBank/DDBJ databases">
        <authorList>
            <person name="Gutierrez-Valencia J."/>
        </authorList>
    </citation>
    <scope>NUCLEOTIDE SEQUENCE</scope>
</reference>
<organism evidence="1 2">
    <name type="scientific">Linum tenue</name>
    <dbReference type="NCBI Taxonomy" id="586396"/>
    <lineage>
        <taxon>Eukaryota</taxon>
        <taxon>Viridiplantae</taxon>
        <taxon>Streptophyta</taxon>
        <taxon>Embryophyta</taxon>
        <taxon>Tracheophyta</taxon>
        <taxon>Spermatophyta</taxon>
        <taxon>Magnoliopsida</taxon>
        <taxon>eudicotyledons</taxon>
        <taxon>Gunneridae</taxon>
        <taxon>Pentapetalae</taxon>
        <taxon>rosids</taxon>
        <taxon>fabids</taxon>
        <taxon>Malpighiales</taxon>
        <taxon>Linaceae</taxon>
        <taxon>Linum</taxon>
    </lineage>
</organism>
<evidence type="ECO:0000313" key="2">
    <source>
        <dbReference type="Proteomes" id="UP001154282"/>
    </source>
</evidence>
<accession>A0AAV0MG22</accession>
<proteinExistence type="predicted"/>
<name>A0AAV0MG22_9ROSI</name>
<dbReference type="Proteomes" id="UP001154282">
    <property type="component" value="Unassembled WGS sequence"/>
</dbReference>
<protein>
    <submittedName>
        <fullName evidence="1">Uncharacterized protein</fullName>
    </submittedName>
</protein>
<gene>
    <name evidence="1" type="ORF">LITE_LOCUS28550</name>
</gene>
<comment type="caution">
    <text evidence="1">The sequence shown here is derived from an EMBL/GenBank/DDBJ whole genome shotgun (WGS) entry which is preliminary data.</text>
</comment>
<feature type="non-terminal residue" evidence="1">
    <location>
        <position position="75"/>
    </location>
</feature>
<dbReference type="AlphaFoldDB" id="A0AAV0MG22"/>
<evidence type="ECO:0000313" key="1">
    <source>
        <dbReference type="EMBL" id="CAI0445416.1"/>
    </source>
</evidence>